<feature type="domain" description="SGNH" evidence="1">
    <location>
        <begin position="11"/>
        <end position="174"/>
    </location>
</feature>
<proteinExistence type="predicted"/>
<keyword evidence="2" id="KW-0012">Acyltransferase</keyword>
<name>X8CN07_MYCXE</name>
<evidence type="ECO:0000313" key="2">
    <source>
        <dbReference type="EMBL" id="EUA56818.1"/>
    </source>
</evidence>
<reference evidence="2" key="1">
    <citation type="submission" date="2014-01" db="EMBL/GenBank/DDBJ databases">
        <authorList>
            <person name="Brown-Elliot B."/>
            <person name="Wallace R."/>
            <person name="Lenaerts A."/>
            <person name="Ordway D."/>
            <person name="DeGroote M.A."/>
            <person name="Parker T."/>
            <person name="Sizemore C."/>
            <person name="Tallon L.J."/>
            <person name="Sadzewicz L.K."/>
            <person name="Sengamalay N."/>
            <person name="Fraser C.M."/>
            <person name="Hine E."/>
            <person name="Shefchek K.A."/>
            <person name="Das S.P."/>
            <person name="Tettelin H."/>
        </authorList>
    </citation>
    <scope>NUCLEOTIDE SEQUENCE [LARGE SCALE GENOMIC DNA]</scope>
    <source>
        <strain evidence="2">4042</strain>
    </source>
</reference>
<comment type="caution">
    <text evidence="2">The sequence shown here is derived from an EMBL/GenBank/DDBJ whole genome shotgun (WGS) entry which is preliminary data.</text>
</comment>
<dbReference type="Pfam" id="PF19040">
    <property type="entry name" value="SGNH"/>
    <property type="match status" value="1"/>
</dbReference>
<dbReference type="InterPro" id="IPR043968">
    <property type="entry name" value="SGNH"/>
</dbReference>
<gene>
    <name evidence="2" type="ORF">I553_8872</name>
</gene>
<evidence type="ECO:0000259" key="1">
    <source>
        <dbReference type="Pfam" id="PF19040"/>
    </source>
</evidence>
<dbReference type="EMBL" id="JAOB01000029">
    <property type="protein sequence ID" value="EUA56818.1"/>
    <property type="molecule type" value="Genomic_DNA"/>
</dbReference>
<organism evidence="2">
    <name type="scientific">Mycobacterium xenopi 4042</name>
    <dbReference type="NCBI Taxonomy" id="1299334"/>
    <lineage>
        <taxon>Bacteria</taxon>
        <taxon>Bacillati</taxon>
        <taxon>Actinomycetota</taxon>
        <taxon>Actinomycetes</taxon>
        <taxon>Mycobacteriales</taxon>
        <taxon>Mycobacteriaceae</taxon>
        <taxon>Mycobacterium</taxon>
    </lineage>
</organism>
<dbReference type="AlphaFoldDB" id="X8CN07"/>
<sequence>MSLPIINPLGRSEYTACEEWRDRIINRLRAEQPLLVVVSMGRRYGASYGWPSGFTSYDPAWLNSLTGLVQQLRGTGAQVLVLGPISYPHTVVPICLSGHLDDARACAPARSAAVNDSGIAAEAAATKAAGGHYADVTDLFCTAKRCPAIVGNTLVYYDASHLTLEYSRLLAPAIGSLTDHALAPG</sequence>
<dbReference type="SUPFAM" id="SSF52266">
    <property type="entry name" value="SGNH hydrolase"/>
    <property type="match status" value="1"/>
</dbReference>
<dbReference type="GO" id="GO:0016746">
    <property type="term" value="F:acyltransferase activity"/>
    <property type="evidence" value="ECO:0007669"/>
    <property type="project" value="UniProtKB-KW"/>
</dbReference>
<dbReference type="PATRIC" id="fig|1299334.3.peg.2957"/>
<accession>X8CN07</accession>
<keyword evidence="2" id="KW-0808">Transferase</keyword>
<protein>
    <submittedName>
        <fullName evidence="2">Putative acyltransferase 3</fullName>
    </submittedName>
</protein>